<dbReference type="Pfam" id="PF12872">
    <property type="entry name" value="OST-HTH"/>
    <property type="match status" value="1"/>
</dbReference>
<dbReference type="PROSITE" id="PS51644">
    <property type="entry name" value="HTH_OST"/>
    <property type="match status" value="1"/>
</dbReference>
<dbReference type="Gene3D" id="3.30.420.610">
    <property type="entry name" value="LOTUS domain-like"/>
    <property type="match status" value="1"/>
</dbReference>
<feature type="domain" description="HTH OST-type" evidence="1">
    <location>
        <begin position="178"/>
        <end position="252"/>
    </location>
</feature>
<dbReference type="CDD" id="cd10146">
    <property type="entry name" value="LabA_like_C"/>
    <property type="match status" value="1"/>
</dbReference>
<organism evidence="2 3">
    <name type="scientific">Aliarcobacter cryaerophilus</name>
    <dbReference type="NCBI Taxonomy" id="28198"/>
    <lineage>
        <taxon>Bacteria</taxon>
        <taxon>Pseudomonadati</taxon>
        <taxon>Campylobacterota</taxon>
        <taxon>Epsilonproteobacteria</taxon>
        <taxon>Campylobacterales</taxon>
        <taxon>Arcobacteraceae</taxon>
        <taxon>Aliarcobacter</taxon>
    </lineage>
</organism>
<evidence type="ECO:0000313" key="3">
    <source>
        <dbReference type="Proteomes" id="UP000238281"/>
    </source>
</evidence>
<gene>
    <name evidence="2" type="ORF">CJ673_10210</name>
</gene>
<dbReference type="InterPro" id="IPR021139">
    <property type="entry name" value="NYN"/>
</dbReference>
<dbReference type="AlphaFoldDB" id="A0A2S9T1B1"/>
<dbReference type="Proteomes" id="UP000238281">
    <property type="component" value="Unassembled WGS sequence"/>
</dbReference>
<reference evidence="2 3" key="1">
    <citation type="submission" date="2017-09" db="EMBL/GenBank/DDBJ databases">
        <title>Reassesment of A. cryaerophilus.</title>
        <authorList>
            <person name="Perez-Cataluna A."/>
            <person name="Collado L."/>
            <person name="Salgado O."/>
            <person name="Lefinanco V."/>
            <person name="Figueras M.J."/>
        </authorList>
    </citation>
    <scope>NUCLEOTIDE SEQUENCE [LARGE SCALE GENOMIC DNA]</scope>
    <source>
        <strain evidence="2 3">LMG 10210</strain>
    </source>
</reference>
<dbReference type="InterPro" id="IPR025605">
    <property type="entry name" value="OST-HTH/LOTUS_dom"/>
</dbReference>
<dbReference type="Pfam" id="PF01936">
    <property type="entry name" value="NYN"/>
    <property type="match status" value="1"/>
</dbReference>
<comment type="caution">
    <text evidence="2">The sequence shown here is derived from an EMBL/GenBank/DDBJ whole genome shotgun (WGS) entry which is preliminary data.</text>
</comment>
<protein>
    <recommendedName>
        <fullName evidence="1">HTH OST-type domain-containing protein</fullName>
    </recommendedName>
</protein>
<dbReference type="Gene3D" id="3.40.50.1010">
    <property type="entry name" value="5'-nuclease"/>
    <property type="match status" value="1"/>
</dbReference>
<dbReference type="PANTHER" id="PTHR35811">
    <property type="entry name" value="SLR1870 PROTEIN"/>
    <property type="match status" value="1"/>
</dbReference>
<sequence>MENNQQKNIAMFIDCDNVSSKYIDSIFKDLSQYGKINIRKAYGDWSSKFLHGWQNVLLEYNIQPYQQFAYTNNKNASDIAIVIDVIDSIYTKNIDIVALITSDSDFTPLVARILSDAITVLGYGEEKTPDSLVKACSQFIYVEKFIQIEEKSQDSDDSKKYKYDVKNTYKGDDYDARKDYNLNKFLLNAVEQVSGDNGWADLKNVGLYISQTSSFSPINHGFKKLGALIKYLDIFEVKYINDNLTMLVKPSKKAFDKY</sequence>
<dbReference type="RefSeq" id="WP_105916072.1">
    <property type="nucleotide sequence ID" value="NZ_NXGE01000009.1"/>
</dbReference>
<dbReference type="PANTHER" id="PTHR35811:SF1">
    <property type="entry name" value="HTH OST-TYPE DOMAIN-CONTAINING PROTEIN"/>
    <property type="match status" value="1"/>
</dbReference>
<name>A0A2S9T1B1_9BACT</name>
<accession>A0A2S9T1B1</accession>
<dbReference type="InterPro" id="IPR041966">
    <property type="entry name" value="LOTUS-like"/>
</dbReference>
<evidence type="ECO:0000259" key="1">
    <source>
        <dbReference type="PROSITE" id="PS51644"/>
    </source>
</evidence>
<dbReference type="EMBL" id="NXGE01000009">
    <property type="protein sequence ID" value="PRM92606.1"/>
    <property type="molecule type" value="Genomic_DNA"/>
</dbReference>
<dbReference type="CDD" id="cd11297">
    <property type="entry name" value="PIN_LabA-like_N_1"/>
    <property type="match status" value="1"/>
</dbReference>
<proteinExistence type="predicted"/>
<dbReference type="GO" id="GO:0004540">
    <property type="term" value="F:RNA nuclease activity"/>
    <property type="evidence" value="ECO:0007669"/>
    <property type="project" value="InterPro"/>
</dbReference>
<evidence type="ECO:0000313" key="2">
    <source>
        <dbReference type="EMBL" id="PRM92606.1"/>
    </source>
</evidence>